<evidence type="ECO:0000313" key="3">
    <source>
        <dbReference type="Proteomes" id="UP000254101"/>
    </source>
</evidence>
<proteinExistence type="predicted"/>
<dbReference type="Proteomes" id="UP000254101">
    <property type="component" value="Unassembled WGS sequence"/>
</dbReference>
<dbReference type="AlphaFoldDB" id="A0A395LM09"/>
<protein>
    <submittedName>
        <fullName evidence="2">Uncharacterized protein</fullName>
    </submittedName>
</protein>
<organism evidence="2 3">
    <name type="scientific">Alteriqipengyuania lutimaris</name>
    <dbReference type="NCBI Taxonomy" id="1538146"/>
    <lineage>
        <taxon>Bacteria</taxon>
        <taxon>Pseudomonadati</taxon>
        <taxon>Pseudomonadota</taxon>
        <taxon>Alphaproteobacteria</taxon>
        <taxon>Sphingomonadales</taxon>
        <taxon>Erythrobacteraceae</taxon>
        <taxon>Alteriqipengyuania</taxon>
    </lineage>
</organism>
<dbReference type="OrthoDB" id="7409257at2"/>
<sequence length="117" mass="12679">MRNRLLALAAILLLAAPAHATGGMRCATARTPAIVVTLGFGHVAGSALFAQGLEVDGRQIAVAAPQWWLDDRELRVVLTDPQADEELAVVRATRKGATYDGTVTYRGKRHWIRCQES</sequence>
<accession>A0A395LM09</accession>
<feature type="signal peptide" evidence="1">
    <location>
        <begin position="1"/>
        <end position="20"/>
    </location>
</feature>
<dbReference type="RefSeq" id="WP_115490725.1">
    <property type="nucleotide sequence ID" value="NZ_JACHWW010000001.1"/>
</dbReference>
<keyword evidence="3" id="KW-1185">Reference proteome</keyword>
<keyword evidence="1" id="KW-0732">Signal</keyword>
<gene>
    <name evidence="2" type="ORF">DL238_02000</name>
</gene>
<comment type="caution">
    <text evidence="2">The sequence shown here is derived from an EMBL/GenBank/DDBJ whole genome shotgun (WGS) entry which is preliminary data.</text>
</comment>
<reference evidence="2 3" key="1">
    <citation type="submission" date="2018-07" db="EMBL/GenBank/DDBJ databases">
        <title>Erythrobacter nanhaiensis sp. nov., a novel member of the genus Erythrobacter isolated from the South China Sea.</title>
        <authorList>
            <person name="Chen X."/>
            <person name="Liu J."/>
        </authorList>
    </citation>
    <scope>NUCLEOTIDE SEQUENCE [LARGE SCALE GENOMIC DNA]</scope>
    <source>
        <strain evidence="2 3">S-5</strain>
    </source>
</reference>
<name>A0A395LM09_9SPHN</name>
<evidence type="ECO:0000313" key="2">
    <source>
        <dbReference type="EMBL" id="RDS76494.1"/>
    </source>
</evidence>
<feature type="chain" id="PRO_5017256088" evidence="1">
    <location>
        <begin position="21"/>
        <end position="117"/>
    </location>
</feature>
<dbReference type="EMBL" id="QRBB01000001">
    <property type="protein sequence ID" value="RDS76494.1"/>
    <property type="molecule type" value="Genomic_DNA"/>
</dbReference>
<evidence type="ECO:0000256" key="1">
    <source>
        <dbReference type="SAM" id="SignalP"/>
    </source>
</evidence>